<keyword evidence="5" id="KW-0436">Ligase</keyword>
<dbReference type="GO" id="GO:0004828">
    <property type="term" value="F:serine-tRNA ligase activity"/>
    <property type="evidence" value="ECO:0007669"/>
    <property type="project" value="UniProtKB-EC"/>
</dbReference>
<dbReference type="Gene3D" id="3.30.930.10">
    <property type="entry name" value="Bira Bifunctional Protein, Domain 2"/>
    <property type="match status" value="1"/>
</dbReference>
<feature type="coiled-coil region" evidence="14">
    <location>
        <begin position="95"/>
        <end position="144"/>
    </location>
</feature>
<evidence type="ECO:0000256" key="14">
    <source>
        <dbReference type="SAM" id="Coils"/>
    </source>
</evidence>
<dbReference type="GO" id="GO:0006289">
    <property type="term" value="P:nucleotide-excision repair"/>
    <property type="evidence" value="ECO:0007669"/>
    <property type="project" value="InterPro"/>
</dbReference>
<dbReference type="InterPro" id="IPR006195">
    <property type="entry name" value="aa-tRNA-synth_II"/>
</dbReference>
<evidence type="ECO:0000256" key="11">
    <source>
        <dbReference type="ARBA" id="ARBA00023163"/>
    </source>
</evidence>
<evidence type="ECO:0000256" key="12">
    <source>
        <dbReference type="ARBA" id="ARBA00023242"/>
    </source>
</evidence>
<feature type="compositionally biased region" description="Low complexity" evidence="15">
    <location>
        <begin position="344"/>
        <end position="355"/>
    </location>
</feature>
<dbReference type="Gene3D" id="2.30.29.30">
    <property type="entry name" value="Pleckstrin-homology domain (PH domain)/Phosphotyrosine-binding domain (PTB)"/>
    <property type="match status" value="1"/>
</dbReference>
<dbReference type="SMART" id="SM00751">
    <property type="entry name" value="BSD"/>
    <property type="match status" value="1"/>
</dbReference>
<evidence type="ECO:0000256" key="10">
    <source>
        <dbReference type="ARBA" id="ARBA00023146"/>
    </source>
</evidence>
<accession>A0AAD4RCN1</accession>
<evidence type="ECO:0000256" key="9">
    <source>
        <dbReference type="ARBA" id="ARBA00023015"/>
    </source>
</evidence>
<dbReference type="Gene3D" id="6.10.140.1200">
    <property type="match status" value="1"/>
</dbReference>
<dbReference type="InterPro" id="IPR011993">
    <property type="entry name" value="PH-like_dom_sf"/>
</dbReference>
<sequence>MTSRARQTGSDLLLKTENVKYRQTGPGKSPIGCLFVYEDRVEWTSDAISEKLVVPFSNVKGQRVSPPTSSRVQLQICMNNDNQATFVFLKPNADAQTLQQERDLVKETLQQALVQHRQTINQMMSRTEDSSREFQIKKKTLEENAHLQSLYLHLVKEKLITPQDFWTLHYKPEEQTSVDKGGISGGFLSSLVSSESGINGIKLNLTTDTIQQIFKTYPAVERKHLELVPHEMNDQEFWTKFFQSHYFHRERSAEVNPNDPFADCVKMDEKDMQQIIDQGERSLKRHLNLSNLNEDFGVLSEMRDSNIAVRGNTAKAILVKRCNYHSGRVLSTIRDSPSTSGLSNGTTPVTNGNTPSKPPSTMFELALESQELDEFQKETEDYASAVNMEPKSTTAVAETIKPAEMARFTDILTKCANHSILTQDAKNDFFDAITGETNDEMPSTSDEVQFFVGKEKAAVEKIRIVHMCATELLRHFWACFPPTTPDLEEKLVRMNDTLAQFANTKVRECESQFGREYVAHCREMLEKARAKFEAYSSLPMIHRGFLRLIFSRSCSTFGSARKDGQNFVKAEELVRSWRSLWYPRDACGGRSYFFAGSLANLENAILEYVMDTLNQTGEFEHMHVDDILPLATTSSCGMVQEGEDSVPQYLLDNLPNYCLSGTAEMGIAHNLRGKIYEERELPKFYIARSRCFRPEIAQTAKESALYRVHEFNKIEMFGVCTIHDSETVLSKFTDIQKQIFSGLELHCRLREMPKEDLNPAASRKFDVEAWMPGRREWGELSSASNCTDYQAKRLNIRYKSENGEVKHAHTCNGTAIATTRAMIAVLETHQDPEWKRFNQPEVVKKRLPAKRNTYPLKANRNPAHHKYNFTDE</sequence>
<keyword evidence="6" id="KW-0677">Repeat</keyword>
<dbReference type="SUPFAM" id="SSF55681">
    <property type="entry name" value="Class II aaRS and biotin synthetases"/>
    <property type="match status" value="1"/>
</dbReference>
<dbReference type="GO" id="GO:0005524">
    <property type="term" value="F:ATP binding"/>
    <property type="evidence" value="ECO:0007669"/>
    <property type="project" value="UniProtKB-KW"/>
</dbReference>
<protein>
    <recommendedName>
        <fullName evidence="4">serine--tRNA ligase</fullName>
        <ecNumber evidence="4">6.1.1.11</ecNumber>
    </recommendedName>
    <alternativeName>
        <fullName evidence="13">Seryl-tRNA synthetase</fullName>
    </alternativeName>
</protein>
<dbReference type="InterPro" id="IPR045864">
    <property type="entry name" value="aa-tRNA-synth_II/BPL/LPL"/>
</dbReference>
<dbReference type="PANTHER" id="PTHR12856">
    <property type="entry name" value="TRANSCRIPTION INITIATION FACTOR IIH-RELATED"/>
    <property type="match status" value="1"/>
</dbReference>
<dbReference type="PRINTS" id="PR00981">
    <property type="entry name" value="TRNASYNTHSER"/>
</dbReference>
<comment type="subcellular location">
    <subcellularLocation>
        <location evidence="1">Nucleus</location>
    </subcellularLocation>
</comment>
<evidence type="ECO:0000256" key="1">
    <source>
        <dbReference type="ARBA" id="ARBA00004123"/>
    </source>
</evidence>
<dbReference type="Proteomes" id="UP001201812">
    <property type="component" value="Unassembled WGS sequence"/>
</dbReference>
<evidence type="ECO:0000256" key="2">
    <source>
        <dbReference type="ARBA" id="ARBA00009448"/>
    </source>
</evidence>
<keyword evidence="19" id="KW-1185">Reference proteome</keyword>
<dbReference type="Gene3D" id="1.10.3970.10">
    <property type="entry name" value="BSD domain"/>
    <property type="match status" value="1"/>
</dbReference>
<dbReference type="PROSITE" id="PS50858">
    <property type="entry name" value="BSD"/>
    <property type="match status" value="1"/>
</dbReference>
<dbReference type="InterPro" id="IPR013876">
    <property type="entry name" value="TFIIH_BTF_p62_N"/>
</dbReference>
<evidence type="ECO:0000256" key="8">
    <source>
        <dbReference type="ARBA" id="ARBA00022840"/>
    </source>
</evidence>
<evidence type="ECO:0000256" key="15">
    <source>
        <dbReference type="SAM" id="MobiDB-lite"/>
    </source>
</evidence>
<dbReference type="Pfam" id="PF00587">
    <property type="entry name" value="tRNA-synt_2b"/>
    <property type="match status" value="1"/>
</dbReference>
<dbReference type="InterPro" id="IPR027079">
    <property type="entry name" value="Tfb1/GTF2H1"/>
</dbReference>
<evidence type="ECO:0000313" key="19">
    <source>
        <dbReference type="Proteomes" id="UP001201812"/>
    </source>
</evidence>
<feature type="domain" description="BSD" evidence="16">
    <location>
        <begin position="197"/>
        <end position="249"/>
    </location>
</feature>
<comment type="similarity">
    <text evidence="3">Belongs to the class-II aminoacyl-tRNA synthetase family. Type-1 seryl-tRNA synthetase subfamily.</text>
</comment>
<dbReference type="EMBL" id="JAKKPZ010000002">
    <property type="protein sequence ID" value="KAI1726664.1"/>
    <property type="molecule type" value="Genomic_DNA"/>
</dbReference>
<dbReference type="Pfam" id="PF08567">
    <property type="entry name" value="PH_TFIIH"/>
    <property type="match status" value="1"/>
</dbReference>
<dbReference type="PROSITE" id="PS50862">
    <property type="entry name" value="AA_TRNA_LIGASE_II"/>
    <property type="match status" value="1"/>
</dbReference>
<keyword evidence="9" id="KW-0805">Transcription regulation</keyword>
<keyword evidence="7" id="KW-0547">Nucleotide-binding</keyword>
<dbReference type="GO" id="GO:0006434">
    <property type="term" value="P:seryl-tRNA aminoacylation"/>
    <property type="evidence" value="ECO:0007669"/>
    <property type="project" value="InterPro"/>
</dbReference>
<dbReference type="Pfam" id="PF03909">
    <property type="entry name" value="BSD"/>
    <property type="match status" value="1"/>
</dbReference>
<keyword evidence="10 18" id="KW-0030">Aminoacyl-tRNA synthetase</keyword>
<evidence type="ECO:0000256" key="13">
    <source>
        <dbReference type="ARBA" id="ARBA00031113"/>
    </source>
</evidence>
<dbReference type="AlphaFoldDB" id="A0AAD4RCN1"/>
<proteinExistence type="inferred from homology"/>
<evidence type="ECO:0000259" key="17">
    <source>
        <dbReference type="PROSITE" id="PS50862"/>
    </source>
</evidence>
<feature type="domain" description="Aminoacyl-transfer RNA synthetases class-II family profile" evidence="17">
    <location>
        <begin position="601"/>
        <end position="848"/>
    </location>
</feature>
<dbReference type="InterPro" id="IPR005607">
    <property type="entry name" value="BSD_dom"/>
</dbReference>
<dbReference type="SUPFAM" id="SSF140383">
    <property type="entry name" value="BSD domain-like"/>
    <property type="match status" value="2"/>
</dbReference>
<evidence type="ECO:0000256" key="6">
    <source>
        <dbReference type="ARBA" id="ARBA00022737"/>
    </source>
</evidence>
<keyword evidence="11" id="KW-0804">Transcription</keyword>
<dbReference type="GO" id="GO:0006351">
    <property type="term" value="P:DNA-templated transcription"/>
    <property type="evidence" value="ECO:0007669"/>
    <property type="project" value="InterPro"/>
</dbReference>
<dbReference type="CDD" id="cd13229">
    <property type="entry name" value="PH_TFIIH"/>
    <property type="match status" value="1"/>
</dbReference>
<name>A0AAD4RCN1_9BILA</name>
<organism evidence="18 19">
    <name type="scientific">Ditylenchus destructor</name>
    <dbReference type="NCBI Taxonomy" id="166010"/>
    <lineage>
        <taxon>Eukaryota</taxon>
        <taxon>Metazoa</taxon>
        <taxon>Ecdysozoa</taxon>
        <taxon>Nematoda</taxon>
        <taxon>Chromadorea</taxon>
        <taxon>Rhabditida</taxon>
        <taxon>Tylenchina</taxon>
        <taxon>Tylenchomorpha</taxon>
        <taxon>Sphaerularioidea</taxon>
        <taxon>Anguinidae</taxon>
        <taxon>Anguininae</taxon>
        <taxon>Ditylenchus</taxon>
    </lineage>
</organism>
<evidence type="ECO:0000256" key="3">
    <source>
        <dbReference type="ARBA" id="ARBA00010728"/>
    </source>
</evidence>
<gene>
    <name evidence="18" type="ORF">DdX_03389</name>
</gene>
<comment type="caution">
    <text evidence="18">The sequence shown here is derived from an EMBL/GenBank/DDBJ whole genome shotgun (WGS) entry which is preliminary data.</text>
</comment>
<dbReference type="InterPro" id="IPR002314">
    <property type="entry name" value="aa-tRNA-synt_IIb"/>
</dbReference>
<dbReference type="InterPro" id="IPR002317">
    <property type="entry name" value="Ser-tRNA-ligase_type_1"/>
</dbReference>
<evidence type="ECO:0000256" key="5">
    <source>
        <dbReference type="ARBA" id="ARBA00022598"/>
    </source>
</evidence>
<feature type="compositionally biased region" description="Polar residues" evidence="15">
    <location>
        <begin position="334"/>
        <end position="343"/>
    </location>
</feature>
<evidence type="ECO:0000256" key="7">
    <source>
        <dbReference type="ARBA" id="ARBA00022741"/>
    </source>
</evidence>
<reference evidence="18" key="1">
    <citation type="submission" date="2022-01" db="EMBL/GenBank/DDBJ databases">
        <title>Genome Sequence Resource for Two Populations of Ditylenchus destructor, the Migratory Endoparasitic Phytonematode.</title>
        <authorList>
            <person name="Zhang H."/>
            <person name="Lin R."/>
            <person name="Xie B."/>
        </authorList>
    </citation>
    <scope>NUCLEOTIDE SEQUENCE</scope>
    <source>
        <strain evidence="18">BazhouSP</strain>
    </source>
</reference>
<evidence type="ECO:0000256" key="4">
    <source>
        <dbReference type="ARBA" id="ARBA00012840"/>
    </source>
</evidence>
<feature type="region of interest" description="Disordered" evidence="15">
    <location>
        <begin position="334"/>
        <end position="359"/>
    </location>
</feature>
<dbReference type="GO" id="GO:0000439">
    <property type="term" value="C:transcription factor TFIIH core complex"/>
    <property type="evidence" value="ECO:0007669"/>
    <property type="project" value="InterPro"/>
</dbReference>
<keyword evidence="8" id="KW-0067">ATP-binding</keyword>
<dbReference type="SUPFAM" id="SSF50729">
    <property type="entry name" value="PH domain-like"/>
    <property type="match status" value="1"/>
</dbReference>
<keyword evidence="14" id="KW-0175">Coiled coil</keyword>
<evidence type="ECO:0000313" key="18">
    <source>
        <dbReference type="EMBL" id="KAI1726664.1"/>
    </source>
</evidence>
<evidence type="ECO:0000259" key="16">
    <source>
        <dbReference type="PROSITE" id="PS50858"/>
    </source>
</evidence>
<dbReference type="InterPro" id="IPR035925">
    <property type="entry name" value="BSD_dom_sf"/>
</dbReference>
<keyword evidence="12" id="KW-0539">Nucleus</keyword>
<dbReference type="EC" id="6.1.1.11" evidence="4"/>
<comment type="similarity">
    <text evidence="2">Belongs to the TFB1 family.</text>
</comment>